<protein>
    <submittedName>
        <fullName evidence="2">TerB family tellurite resistance protein</fullName>
    </submittedName>
</protein>
<reference evidence="2 3" key="1">
    <citation type="submission" date="2024-09" db="EMBL/GenBank/DDBJ databases">
        <authorList>
            <person name="Sun Q."/>
            <person name="Mori K."/>
        </authorList>
    </citation>
    <scope>NUCLEOTIDE SEQUENCE [LARGE SCALE GENOMIC DNA]</scope>
    <source>
        <strain evidence="2 3">TBRC 3947</strain>
    </source>
</reference>
<evidence type="ECO:0000313" key="3">
    <source>
        <dbReference type="Proteomes" id="UP001589867"/>
    </source>
</evidence>
<accession>A0ABV6M4Q6</accession>
<evidence type="ECO:0000313" key="2">
    <source>
        <dbReference type="EMBL" id="MFC0529509.1"/>
    </source>
</evidence>
<name>A0ABV6M4Q6_9ACTN</name>
<dbReference type="InterPro" id="IPR007791">
    <property type="entry name" value="DjlA_N"/>
</dbReference>
<evidence type="ECO:0000259" key="1">
    <source>
        <dbReference type="Pfam" id="PF05099"/>
    </source>
</evidence>
<dbReference type="SUPFAM" id="SSF158682">
    <property type="entry name" value="TerB-like"/>
    <property type="match status" value="1"/>
</dbReference>
<sequence length="161" mass="16432">MPVIPLDKVGEVVQCQTCKVRFDPVVLQQPTSAQLATALPTGMRAAVVAVLRAGGTSDLAVTAAVAAVRSAGAQGYDLPQLQADLAQPADAVVEPLRALGANLTLDARERYLADAARVGLADGSLSPAERDALGWIASTLGLTPAHALGVITTVEQSARLG</sequence>
<dbReference type="Gene3D" id="1.10.3680.10">
    <property type="entry name" value="TerB-like"/>
    <property type="match status" value="1"/>
</dbReference>
<keyword evidence="3" id="KW-1185">Reference proteome</keyword>
<dbReference type="Proteomes" id="UP001589867">
    <property type="component" value="Unassembled WGS sequence"/>
</dbReference>
<dbReference type="EMBL" id="JBHLUH010000035">
    <property type="protein sequence ID" value="MFC0529509.1"/>
    <property type="molecule type" value="Genomic_DNA"/>
</dbReference>
<dbReference type="RefSeq" id="WP_377252334.1">
    <property type="nucleotide sequence ID" value="NZ_JBHLUH010000035.1"/>
</dbReference>
<feature type="domain" description="Co-chaperone DjlA N-terminal" evidence="1">
    <location>
        <begin position="85"/>
        <end position="145"/>
    </location>
</feature>
<organism evidence="2 3">
    <name type="scientific">Phytohabitans kaempferiae</name>
    <dbReference type="NCBI Taxonomy" id="1620943"/>
    <lineage>
        <taxon>Bacteria</taxon>
        <taxon>Bacillati</taxon>
        <taxon>Actinomycetota</taxon>
        <taxon>Actinomycetes</taxon>
        <taxon>Micromonosporales</taxon>
        <taxon>Micromonosporaceae</taxon>
    </lineage>
</organism>
<comment type="caution">
    <text evidence="2">The sequence shown here is derived from an EMBL/GenBank/DDBJ whole genome shotgun (WGS) entry which is preliminary data.</text>
</comment>
<dbReference type="CDD" id="cd07177">
    <property type="entry name" value="terB_like"/>
    <property type="match status" value="1"/>
</dbReference>
<dbReference type="Pfam" id="PF05099">
    <property type="entry name" value="TerB"/>
    <property type="match status" value="1"/>
</dbReference>
<proteinExistence type="predicted"/>
<gene>
    <name evidence="2" type="ORF">ACFFIA_17785</name>
</gene>
<dbReference type="InterPro" id="IPR029024">
    <property type="entry name" value="TerB-like"/>
</dbReference>